<dbReference type="Proteomes" id="UP001523216">
    <property type="component" value="Unassembled WGS sequence"/>
</dbReference>
<reference evidence="4 5" key="1">
    <citation type="submission" date="2022-06" db="EMBL/GenBank/DDBJ databases">
        <title>Actinoplanes abujensis sp. nov., isolated from Nigerian arid soil.</title>
        <authorList>
            <person name="Ding P."/>
        </authorList>
    </citation>
    <scope>NUCLEOTIDE SEQUENCE [LARGE SCALE GENOMIC DNA]</scope>
    <source>
        <strain evidence="5">TRM88002</strain>
    </source>
</reference>
<accession>A0ABT0XT73</accession>
<dbReference type="InterPro" id="IPR001322">
    <property type="entry name" value="Lamin_tail_dom"/>
</dbReference>
<dbReference type="EMBL" id="JAMQOL010000006">
    <property type="protein sequence ID" value="MCM4076974.1"/>
    <property type="molecule type" value="Genomic_DNA"/>
</dbReference>
<keyword evidence="5" id="KW-1185">Reference proteome</keyword>
<sequence length="397" mass="42056">MISRLVTKAVVIGVAATFAIAAPASAAAKPTLKGPEQVEGYSQFEMTGTADPLSTVELWETAIGWNDMKPAEDWEGGGGTVKATADASGKFTINRWLDSGFFFEVHQGDQVSNKITVYSKLKVKFWITDSSTTTAGRFTVNGDALPAQPGLPVTIERKTGSTWTTVTTTETAGATASFSKAVTGQPGGNQTYRAVFSGDTTQGVRGTTSGEVTIWTPGGTTTTPPTTTPPTTTPPTTKPPTTTPPTTKPPTTTPPVTKPPTTPPTTKPPTTVTPPIQFTRIQADPPGTDSGSNGSLLNEYFKITNMTKKAININGWTVRDGKGIVYRFPNININVGQSYLVRTGKGKDNGSFRHWGRAGKAGYVWDNLGDIAYLRNPAGGNVDICKWTKLGPGYTNC</sequence>
<evidence type="ECO:0000256" key="1">
    <source>
        <dbReference type="SAM" id="MobiDB-lite"/>
    </source>
</evidence>
<dbReference type="SUPFAM" id="SSF74853">
    <property type="entry name" value="Lamin A/C globular tail domain"/>
    <property type="match status" value="1"/>
</dbReference>
<keyword evidence="2" id="KW-0732">Signal</keyword>
<proteinExistence type="predicted"/>
<dbReference type="Gene3D" id="2.60.40.1260">
    <property type="entry name" value="Lamin Tail domain"/>
    <property type="match status" value="1"/>
</dbReference>
<name>A0ABT0XT73_9ACTN</name>
<feature type="compositionally biased region" description="Polar residues" evidence="1">
    <location>
        <begin position="198"/>
        <end position="211"/>
    </location>
</feature>
<organism evidence="4 5">
    <name type="scientific">Paractinoplanes hotanensis</name>
    <dbReference type="NCBI Taxonomy" id="2906497"/>
    <lineage>
        <taxon>Bacteria</taxon>
        <taxon>Bacillati</taxon>
        <taxon>Actinomycetota</taxon>
        <taxon>Actinomycetes</taxon>
        <taxon>Micromonosporales</taxon>
        <taxon>Micromonosporaceae</taxon>
        <taxon>Paractinoplanes</taxon>
    </lineage>
</organism>
<dbReference type="Pfam" id="PF00932">
    <property type="entry name" value="LTD"/>
    <property type="match status" value="1"/>
</dbReference>
<gene>
    <name evidence="4" type="ORF">LXN57_05260</name>
</gene>
<comment type="caution">
    <text evidence="4">The sequence shown here is derived from an EMBL/GenBank/DDBJ whole genome shotgun (WGS) entry which is preliminary data.</text>
</comment>
<evidence type="ECO:0000259" key="3">
    <source>
        <dbReference type="PROSITE" id="PS51841"/>
    </source>
</evidence>
<feature type="chain" id="PRO_5047410774" evidence="2">
    <location>
        <begin position="27"/>
        <end position="397"/>
    </location>
</feature>
<dbReference type="PROSITE" id="PS51841">
    <property type="entry name" value="LTD"/>
    <property type="match status" value="1"/>
</dbReference>
<feature type="signal peptide" evidence="2">
    <location>
        <begin position="1"/>
        <end position="26"/>
    </location>
</feature>
<feature type="region of interest" description="Disordered" evidence="1">
    <location>
        <begin position="198"/>
        <end position="275"/>
    </location>
</feature>
<evidence type="ECO:0000256" key="2">
    <source>
        <dbReference type="SAM" id="SignalP"/>
    </source>
</evidence>
<feature type="compositionally biased region" description="Low complexity" evidence="1">
    <location>
        <begin position="216"/>
        <end position="225"/>
    </location>
</feature>
<dbReference type="InterPro" id="IPR036415">
    <property type="entry name" value="Lamin_tail_dom_sf"/>
</dbReference>
<evidence type="ECO:0000313" key="5">
    <source>
        <dbReference type="Proteomes" id="UP001523216"/>
    </source>
</evidence>
<evidence type="ECO:0000313" key="4">
    <source>
        <dbReference type="EMBL" id="MCM4076974.1"/>
    </source>
</evidence>
<protein>
    <submittedName>
        <fullName evidence="4">Lamin tail domain-containing protein</fullName>
    </submittedName>
</protein>
<dbReference type="RefSeq" id="WP_251796833.1">
    <property type="nucleotide sequence ID" value="NZ_JAMQOL010000006.1"/>
</dbReference>
<feature type="domain" description="LTD" evidence="3">
    <location>
        <begin position="261"/>
        <end position="392"/>
    </location>
</feature>
<feature type="compositionally biased region" description="Pro residues" evidence="1">
    <location>
        <begin position="226"/>
        <end position="267"/>
    </location>
</feature>